<feature type="region of interest" description="Disordered" evidence="1">
    <location>
        <begin position="157"/>
        <end position="194"/>
    </location>
</feature>
<name>A0A7C3SIM2_9BACT</name>
<proteinExistence type="predicted"/>
<gene>
    <name evidence="2" type="ORF">ENV62_04585</name>
</gene>
<reference evidence="2" key="1">
    <citation type="journal article" date="2020" name="mSystems">
        <title>Genome- and Community-Level Interaction Insights into Carbon Utilization and Element Cycling Functions of Hydrothermarchaeota in Hydrothermal Sediment.</title>
        <authorList>
            <person name="Zhou Z."/>
            <person name="Liu Y."/>
            <person name="Xu W."/>
            <person name="Pan J."/>
            <person name="Luo Z.H."/>
            <person name="Li M."/>
        </authorList>
    </citation>
    <scope>NUCLEOTIDE SEQUENCE [LARGE SCALE GENOMIC DNA]</scope>
    <source>
        <strain evidence="2">SpSt-776</strain>
    </source>
</reference>
<dbReference type="AlphaFoldDB" id="A0A7C3SIM2"/>
<feature type="compositionally biased region" description="Basic and acidic residues" evidence="1">
    <location>
        <begin position="158"/>
        <end position="171"/>
    </location>
</feature>
<comment type="caution">
    <text evidence="2">The sequence shown here is derived from an EMBL/GenBank/DDBJ whole genome shotgun (WGS) entry which is preliminary data.</text>
</comment>
<evidence type="ECO:0000313" key="2">
    <source>
        <dbReference type="EMBL" id="HGB14500.1"/>
    </source>
</evidence>
<organism evidence="2">
    <name type="scientific">Desulfobacca acetoxidans</name>
    <dbReference type="NCBI Taxonomy" id="60893"/>
    <lineage>
        <taxon>Bacteria</taxon>
        <taxon>Pseudomonadati</taxon>
        <taxon>Thermodesulfobacteriota</taxon>
        <taxon>Desulfobaccia</taxon>
        <taxon>Desulfobaccales</taxon>
        <taxon>Desulfobaccaceae</taxon>
        <taxon>Desulfobacca</taxon>
    </lineage>
</organism>
<feature type="compositionally biased region" description="Polar residues" evidence="1">
    <location>
        <begin position="173"/>
        <end position="184"/>
    </location>
</feature>
<accession>A0A7C3SIM2</accession>
<feature type="region of interest" description="Disordered" evidence="1">
    <location>
        <begin position="239"/>
        <end position="260"/>
    </location>
</feature>
<sequence>MTTAAAIQKLSRIGYRFTVVGDTLKITYHGPGKPDPAKVKSLFKLLKSHKAEALALLQAQTPAVRCRDCEHAQVGRGYALCYGPAPWDGIPGQDPDELHPCLGFKQGVSPVPEAEPEVPSCNDCPWCLNNPWTHYPDLPKWCGYWWNHLVADNPQCRNRREGRVPDPKAGDSRASSPNNDSMRSPTRDNPEESEGLPFTCFECVHFDPAHPSPNPTQAWGECRRLGKGRYGVARACDGFQKARQQDHPSTTAFSRGRCND</sequence>
<evidence type="ECO:0000256" key="1">
    <source>
        <dbReference type="SAM" id="MobiDB-lite"/>
    </source>
</evidence>
<protein>
    <submittedName>
        <fullName evidence="2">Uncharacterized protein</fullName>
    </submittedName>
</protein>
<dbReference type="EMBL" id="DTHB01000038">
    <property type="protein sequence ID" value="HGB14500.1"/>
    <property type="molecule type" value="Genomic_DNA"/>
</dbReference>